<dbReference type="EMBL" id="JACEIK010001672">
    <property type="protein sequence ID" value="MCD7471359.1"/>
    <property type="molecule type" value="Genomic_DNA"/>
</dbReference>
<protein>
    <submittedName>
        <fullName evidence="2">Uncharacterized protein</fullName>
    </submittedName>
</protein>
<feature type="compositionally biased region" description="Basic and acidic residues" evidence="1">
    <location>
        <begin position="17"/>
        <end position="35"/>
    </location>
</feature>
<name>A0ABS8TIL6_DATST</name>
<evidence type="ECO:0000313" key="3">
    <source>
        <dbReference type="Proteomes" id="UP000823775"/>
    </source>
</evidence>
<keyword evidence="3" id="KW-1185">Reference proteome</keyword>
<dbReference type="Proteomes" id="UP000823775">
    <property type="component" value="Unassembled WGS sequence"/>
</dbReference>
<evidence type="ECO:0000256" key="1">
    <source>
        <dbReference type="SAM" id="MobiDB-lite"/>
    </source>
</evidence>
<accession>A0ABS8TIL6</accession>
<sequence length="72" mass="8280">MKRGTTWNRRIASPEARTADEGEYKIEGWGLDRRTGGPIGKPHNQNRGSPVGYRWQRKIQAAERRCDSANRQ</sequence>
<organism evidence="2 3">
    <name type="scientific">Datura stramonium</name>
    <name type="common">Jimsonweed</name>
    <name type="synonym">Common thornapple</name>
    <dbReference type="NCBI Taxonomy" id="4076"/>
    <lineage>
        <taxon>Eukaryota</taxon>
        <taxon>Viridiplantae</taxon>
        <taxon>Streptophyta</taxon>
        <taxon>Embryophyta</taxon>
        <taxon>Tracheophyta</taxon>
        <taxon>Spermatophyta</taxon>
        <taxon>Magnoliopsida</taxon>
        <taxon>eudicotyledons</taxon>
        <taxon>Gunneridae</taxon>
        <taxon>Pentapetalae</taxon>
        <taxon>asterids</taxon>
        <taxon>lamiids</taxon>
        <taxon>Solanales</taxon>
        <taxon>Solanaceae</taxon>
        <taxon>Solanoideae</taxon>
        <taxon>Datureae</taxon>
        <taxon>Datura</taxon>
    </lineage>
</organism>
<reference evidence="2 3" key="1">
    <citation type="journal article" date="2021" name="BMC Genomics">
        <title>Datura genome reveals duplications of psychoactive alkaloid biosynthetic genes and high mutation rate following tissue culture.</title>
        <authorList>
            <person name="Rajewski A."/>
            <person name="Carter-House D."/>
            <person name="Stajich J."/>
            <person name="Litt A."/>
        </authorList>
    </citation>
    <scope>NUCLEOTIDE SEQUENCE [LARGE SCALE GENOMIC DNA]</scope>
    <source>
        <strain evidence="2">AR-01</strain>
    </source>
</reference>
<comment type="caution">
    <text evidence="2">The sequence shown here is derived from an EMBL/GenBank/DDBJ whole genome shotgun (WGS) entry which is preliminary data.</text>
</comment>
<feature type="region of interest" description="Disordered" evidence="1">
    <location>
        <begin position="1"/>
        <end position="53"/>
    </location>
</feature>
<proteinExistence type="predicted"/>
<gene>
    <name evidence="2" type="ORF">HAX54_011760</name>
</gene>
<evidence type="ECO:0000313" key="2">
    <source>
        <dbReference type="EMBL" id="MCD7471359.1"/>
    </source>
</evidence>